<accession>A0A1F6GFN3</accession>
<evidence type="ECO:0000256" key="7">
    <source>
        <dbReference type="ARBA" id="ARBA00023002"/>
    </source>
</evidence>
<organism evidence="13 14">
    <name type="scientific">Candidatus Lambdaproteobacteria bacterium RIFOXYD2_FULL_50_16</name>
    <dbReference type="NCBI Taxonomy" id="1817772"/>
    <lineage>
        <taxon>Bacteria</taxon>
        <taxon>Pseudomonadati</taxon>
        <taxon>Pseudomonadota</taxon>
        <taxon>Candidatus Lambdaproteobacteria</taxon>
    </lineage>
</organism>
<dbReference type="InterPro" id="IPR013752">
    <property type="entry name" value="KPA_reductase"/>
</dbReference>
<dbReference type="FunFam" id="1.10.1040.10:FF:000017">
    <property type="entry name" value="2-dehydropantoate 2-reductase"/>
    <property type="match status" value="1"/>
</dbReference>
<dbReference type="STRING" id="1817772.A2527_00155"/>
<keyword evidence="5 10" id="KW-0566">Pantothenate biosynthesis</keyword>
<dbReference type="EC" id="1.1.1.169" evidence="3 10"/>
<evidence type="ECO:0000313" key="13">
    <source>
        <dbReference type="EMBL" id="OGG96926.1"/>
    </source>
</evidence>
<comment type="similarity">
    <text evidence="2 10">Belongs to the ketopantoate reductase family.</text>
</comment>
<evidence type="ECO:0000256" key="4">
    <source>
        <dbReference type="ARBA" id="ARBA00019465"/>
    </source>
</evidence>
<dbReference type="InterPro" id="IPR051402">
    <property type="entry name" value="KPR-Related"/>
</dbReference>
<evidence type="ECO:0000256" key="8">
    <source>
        <dbReference type="ARBA" id="ARBA00032024"/>
    </source>
</evidence>
<comment type="caution">
    <text evidence="13">The sequence shown here is derived from an EMBL/GenBank/DDBJ whole genome shotgun (WGS) entry which is preliminary data.</text>
</comment>
<evidence type="ECO:0000256" key="3">
    <source>
        <dbReference type="ARBA" id="ARBA00013014"/>
    </source>
</evidence>
<comment type="pathway">
    <text evidence="1 10">Cofactor biosynthesis; (R)-pantothenate biosynthesis; (R)-pantoate from 3-methyl-2-oxobutanoate: step 2/2.</text>
</comment>
<dbReference type="NCBIfam" id="TIGR00745">
    <property type="entry name" value="apbA_panE"/>
    <property type="match status" value="1"/>
</dbReference>
<dbReference type="PANTHER" id="PTHR21708:SF26">
    <property type="entry name" value="2-DEHYDROPANTOATE 2-REDUCTASE"/>
    <property type="match status" value="1"/>
</dbReference>
<dbReference type="InterPro" id="IPR036291">
    <property type="entry name" value="NAD(P)-bd_dom_sf"/>
</dbReference>
<proteinExistence type="inferred from homology"/>
<dbReference type="GO" id="GO:0005737">
    <property type="term" value="C:cytoplasm"/>
    <property type="evidence" value="ECO:0007669"/>
    <property type="project" value="TreeGrafter"/>
</dbReference>
<dbReference type="AlphaFoldDB" id="A0A1F6GFN3"/>
<comment type="catalytic activity">
    <reaction evidence="9 10">
        <text>(R)-pantoate + NADP(+) = 2-dehydropantoate + NADPH + H(+)</text>
        <dbReference type="Rhea" id="RHEA:16233"/>
        <dbReference type="ChEBI" id="CHEBI:11561"/>
        <dbReference type="ChEBI" id="CHEBI:15378"/>
        <dbReference type="ChEBI" id="CHEBI:15980"/>
        <dbReference type="ChEBI" id="CHEBI:57783"/>
        <dbReference type="ChEBI" id="CHEBI:58349"/>
        <dbReference type="EC" id="1.1.1.169"/>
    </reaction>
</comment>
<dbReference type="Pfam" id="PF08546">
    <property type="entry name" value="ApbA_C"/>
    <property type="match status" value="1"/>
</dbReference>
<dbReference type="InterPro" id="IPR008927">
    <property type="entry name" value="6-PGluconate_DH-like_C_sf"/>
</dbReference>
<dbReference type="GO" id="GO:0008677">
    <property type="term" value="F:2-dehydropantoate 2-reductase activity"/>
    <property type="evidence" value="ECO:0007669"/>
    <property type="project" value="UniProtKB-EC"/>
</dbReference>
<keyword evidence="7 10" id="KW-0560">Oxidoreductase</keyword>
<feature type="domain" description="Ketopantoate reductase N-terminal" evidence="11">
    <location>
        <begin position="8"/>
        <end position="156"/>
    </location>
</feature>
<sequence>MNPTIKTVLVIGSGGVGSFYGGRLSKAGLEVSFLCRSDFHQVKSKGITIKSYQGDFLVTPAQVVARTEDYQGKPDLVLIATKVLAETNLVELLRPLIAPGVKLLLIQNGIEVERELANAYPNTPLLSAIAFIGVNKTGPGQIHHQLHGRLEIGAYPHGWDLELDQVMAAFEPTGLSVKHSTNIEKSRWKKLIWNAAFNPVSVLGLANTQQILTSPQSRLLLKGIMSEILAIANSRGLGLSEELIEQNIRVTEEFPPYKTSMLLDFEAHRPLEIESILGNPIRLAKESGVLVPHLETLQALLKLRVKALE</sequence>
<protein>
    <recommendedName>
        <fullName evidence="4 10">2-dehydropantoate 2-reductase</fullName>
        <ecNumber evidence="3 10">1.1.1.169</ecNumber>
    </recommendedName>
    <alternativeName>
        <fullName evidence="8 10">Ketopantoate reductase</fullName>
    </alternativeName>
</protein>
<keyword evidence="6 10" id="KW-0521">NADP</keyword>
<gene>
    <name evidence="13" type="ORF">A2527_00155</name>
</gene>
<dbReference type="UniPathway" id="UPA00028">
    <property type="reaction ID" value="UER00004"/>
</dbReference>
<comment type="function">
    <text evidence="10">Catalyzes the NADPH-dependent reduction of ketopantoate into pantoic acid.</text>
</comment>
<evidence type="ECO:0000256" key="10">
    <source>
        <dbReference type="RuleBase" id="RU362068"/>
    </source>
</evidence>
<evidence type="ECO:0000256" key="9">
    <source>
        <dbReference type="ARBA" id="ARBA00048793"/>
    </source>
</evidence>
<evidence type="ECO:0000256" key="2">
    <source>
        <dbReference type="ARBA" id="ARBA00007870"/>
    </source>
</evidence>
<feature type="domain" description="Ketopantoate reductase C-terminal" evidence="12">
    <location>
        <begin position="182"/>
        <end position="303"/>
    </location>
</feature>
<dbReference type="Gene3D" id="3.40.50.720">
    <property type="entry name" value="NAD(P)-binding Rossmann-like Domain"/>
    <property type="match status" value="1"/>
</dbReference>
<name>A0A1F6GFN3_9PROT</name>
<dbReference type="SUPFAM" id="SSF48179">
    <property type="entry name" value="6-phosphogluconate dehydrogenase C-terminal domain-like"/>
    <property type="match status" value="1"/>
</dbReference>
<evidence type="ECO:0000256" key="6">
    <source>
        <dbReference type="ARBA" id="ARBA00022857"/>
    </source>
</evidence>
<evidence type="ECO:0000259" key="12">
    <source>
        <dbReference type="Pfam" id="PF08546"/>
    </source>
</evidence>
<evidence type="ECO:0000313" key="14">
    <source>
        <dbReference type="Proteomes" id="UP000178449"/>
    </source>
</evidence>
<reference evidence="13 14" key="1">
    <citation type="journal article" date="2016" name="Nat. Commun.">
        <title>Thousands of microbial genomes shed light on interconnected biogeochemical processes in an aquifer system.</title>
        <authorList>
            <person name="Anantharaman K."/>
            <person name="Brown C.T."/>
            <person name="Hug L.A."/>
            <person name="Sharon I."/>
            <person name="Castelle C.J."/>
            <person name="Probst A.J."/>
            <person name="Thomas B.C."/>
            <person name="Singh A."/>
            <person name="Wilkins M.J."/>
            <person name="Karaoz U."/>
            <person name="Brodie E.L."/>
            <person name="Williams K.H."/>
            <person name="Hubbard S.S."/>
            <person name="Banfield J.F."/>
        </authorList>
    </citation>
    <scope>NUCLEOTIDE SEQUENCE [LARGE SCALE GENOMIC DNA]</scope>
</reference>
<evidence type="ECO:0000256" key="5">
    <source>
        <dbReference type="ARBA" id="ARBA00022655"/>
    </source>
</evidence>
<evidence type="ECO:0000256" key="1">
    <source>
        <dbReference type="ARBA" id="ARBA00004994"/>
    </source>
</evidence>
<dbReference type="InterPro" id="IPR013328">
    <property type="entry name" value="6PGD_dom2"/>
</dbReference>
<dbReference type="InterPro" id="IPR003710">
    <property type="entry name" value="ApbA"/>
</dbReference>
<evidence type="ECO:0000259" key="11">
    <source>
        <dbReference type="Pfam" id="PF02558"/>
    </source>
</evidence>
<dbReference type="Gene3D" id="1.10.1040.10">
    <property type="entry name" value="N-(1-d-carboxylethyl)-l-norvaline Dehydrogenase, domain 2"/>
    <property type="match status" value="1"/>
</dbReference>
<dbReference type="SUPFAM" id="SSF51735">
    <property type="entry name" value="NAD(P)-binding Rossmann-fold domains"/>
    <property type="match status" value="1"/>
</dbReference>
<dbReference type="Pfam" id="PF02558">
    <property type="entry name" value="ApbA"/>
    <property type="match status" value="1"/>
</dbReference>
<dbReference type="InterPro" id="IPR013332">
    <property type="entry name" value="KPR_N"/>
</dbReference>
<dbReference type="Proteomes" id="UP000178449">
    <property type="component" value="Unassembled WGS sequence"/>
</dbReference>
<dbReference type="GO" id="GO:0015940">
    <property type="term" value="P:pantothenate biosynthetic process"/>
    <property type="evidence" value="ECO:0007669"/>
    <property type="project" value="UniProtKB-UniPathway"/>
</dbReference>
<dbReference type="EMBL" id="MFNE01000007">
    <property type="protein sequence ID" value="OGG96926.1"/>
    <property type="molecule type" value="Genomic_DNA"/>
</dbReference>
<dbReference type="PANTHER" id="PTHR21708">
    <property type="entry name" value="PROBABLE 2-DEHYDROPANTOATE 2-REDUCTASE"/>
    <property type="match status" value="1"/>
</dbReference>